<evidence type="ECO:0000259" key="4">
    <source>
        <dbReference type="PROSITE" id="PS50042"/>
    </source>
</evidence>
<dbReference type="InterPro" id="IPR000595">
    <property type="entry name" value="cNMP-bd_dom"/>
</dbReference>
<dbReference type="Gene3D" id="2.60.120.10">
    <property type="entry name" value="Jelly Rolls"/>
    <property type="match status" value="1"/>
</dbReference>
<proteinExistence type="predicted"/>
<dbReference type="PROSITE" id="PS51063">
    <property type="entry name" value="HTH_CRP_2"/>
    <property type="match status" value="1"/>
</dbReference>
<keyword evidence="3" id="KW-0804">Transcription</keyword>
<sequence>MNGGIMNEWIGQVLPFWKDLTETEKQMLLTHTALEEYEKGVLLHIDGGDCAGVQIVKEGQVRVYITSPSGGEITLYRLVEGDVSILSASCMIKGMDISLDMMMESDTVLYTIPKEIYKKLNDTNTAVKDYTMEMVSERFSDVMWLFNQYVFSNAASRLAGAILEHMALAGEEKFSITHDVLARDMGTAREVVTRLLKQFQTEGYVRLSRGYIEVLDAKALKKI</sequence>
<dbReference type="CDD" id="cd00038">
    <property type="entry name" value="CAP_ED"/>
    <property type="match status" value="1"/>
</dbReference>
<dbReference type="InterPro" id="IPR036388">
    <property type="entry name" value="WH-like_DNA-bd_sf"/>
</dbReference>
<evidence type="ECO:0000259" key="5">
    <source>
        <dbReference type="PROSITE" id="PS51063"/>
    </source>
</evidence>
<dbReference type="PROSITE" id="PS50042">
    <property type="entry name" value="CNMP_BINDING_3"/>
    <property type="match status" value="1"/>
</dbReference>
<feature type="domain" description="Cyclic nucleotide-binding" evidence="4">
    <location>
        <begin position="16"/>
        <end position="138"/>
    </location>
</feature>
<dbReference type="EMBL" id="AAYG02000020">
    <property type="protein sequence ID" value="EDN76920.1"/>
    <property type="molecule type" value="Genomic_DNA"/>
</dbReference>
<reference evidence="6 7" key="2">
    <citation type="submission" date="2007-06" db="EMBL/GenBank/DDBJ databases">
        <title>Draft genome sequence of Ruminococcus gnavus (ATCC 29149).</title>
        <authorList>
            <person name="Sudarsanam P."/>
            <person name="Ley R."/>
            <person name="Guruge J."/>
            <person name="Turnbaugh P.J."/>
            <person name="Mahowald M."/>
            <person name="Liep D."/>
            <person name="Gordon J."/>
        </authorList>
    </citation>
    <scope>NUCLEOTIDE SEQUENCE [LARGE SCALE GENOMIC DNA]</scope>
    <source>
        <strain evidence="6 7">ATCC 29149</strain>
    </source>
</reference>
<dbReference type="PaxDb" id="411470-RUMGNA_02531"/>
<dbReference type="Proteomes" id="UP000004410">
    <property type="component" value="Unassembled WGS sequence"/>
</dbReference>
<dbReference type="SMART" id="SM00419">
    <property type="entry name" value="HTH_CRP"/>
    <property type="match status" value="1"/>
</dbReference>
<gene>
    <name evidence="6" type="ORF">RUMGNA_02531</name>
</gene>
<name>A7B4P7_MEDG7</name>
<dbReference type="Pfam" id="PF00027">
    <property type="entry name" value="cNMP_binding"/>
    <property type="match status" value="1"/>
</dbReference>
<dbReference type="InterPro" id="IPR018490">
    <property type="entry name" value="cNMP-bd_dom_sf"/>
</dbReference>
<evidence type="ECO:0000313" key="6">
    <source>
        <dbReference type="EMBL" id="EDN76920.1"/>
    </source>
</evidence>
<dbReference type="GO" id="GO:0005829">
    <property type="term" value="C:cytosol"/>
    <property type="evidence" value="ECO:0007669"/>
    <property type="project" value="TreeGrafter"/>
</dbReference>
<dbReference type="eggNOG" id="COG0664">
    <property type="taxonomic scope" value="Bacteria"/>
</dbReference>
<accession>A7B4P7</accession>
<dbReference type="InterPro" id="IPR036390">
    <property type="entry name" value="WH_DNA-bd_sf"/>
</dbReference>
<dbReference type="SUPFAM" id="SSF46785">
    <property type="entry name" value="Winged helix' DNA-binding domain"/>
    <property type="match status" value="1"/>
</dbReference>
<dbReference type="InterPro" id="IPR014710">
    <property type="entry name" value="RmlC-like_jellyroll"/>
</dbReference>
<evidence type="ECO:0000256" key="3">
    <source>
        <dbReference type="ARBA" id="ARBA00023163"/>
    </source>
</evidence>
<dbReference type="PANTHER" id="PTHR24567">
    <property type="entry name" value="CRP FAMILY TRANSCRIPTIONAL REGULATORY PROTEIN"/>
    <property type="match status" value="1"/>
</dbReference>
<dbReference type="SUPFAM" id="SSF51206">
    <property type="entry name" value="cAMP-binding domain-like"/>
    <property type="match status" value="1"/>
</dbReference>
<dbReference type="AlphaFoldDB" id="A7B4P7"/>
<dbReference type="PANTHER" id="PTHR24567:SF74">
    <property type="entry name" value="HTH-TYPE TRANSCRIPTIONAL REGULATOR ARCR"/>
    <property type="match status" value="1"/>
</dbReference>
<evidence type="ECO:0000256" key="2">
    <source>
        <dbReference type="ARBA" id="ARBA00023125"/>
    </source>
</evidence>
<organism evidence="6 7">
    <name type="scientific">Mediterraneibacter gnavus (strain ATCC 29149 / DSM 114966 / JCM 6515 / VPI C7-9)</name>
    <name type="common">Ruminococcus gnavus</name>
    <dbReference type="NCBI Taxonomy" id="411470"/>
    <lineage>
        <taxon>Bacteria</taxon>
        <taxon>Bacillati</taxon>
        <taxon>Bacillota</taxon>
        <taxon>Clostridia</taxon>
        <taxon>Lachnospirales</taxon>
        <taxon>Lachnospiraceae</taxon>
        <taxon>Mediterraneibacter</taxon>
    </lineage>
</organism>
<evidence type="ECO:0000256" key="1">
    <source>
        <dbReference type="ARBA" id="ARBA00023015"/>
    </source>
</evidence>
<dbReference type="GO" id="GO:0003677">
    <property type="term" value="F:DNA binding"/>
    <property type="evidence" value="ECO:0007669"/>
    <property type="project" value="UniProtKB-KW"/>
</dbReference>
<keyword evidence="2" id="KW-0238">DNA-binding</keyword>
<reference evidence="6 7" key="1">
    <citation type="submission" date="2007-04" db="EMBL/GenBank/DDBJ databases">
        <authorList>
            <person name="Fulton L."/>
            <person name="Clifton S."/>
            <person name="Fulton B."/>
            <person name="Xu J."/>
            <person name="Minx P."/>
            <person name="Pepin K.H."/>
            <person name="Johnson M."/>
            <person name="Thiruvilangam P."/>
            <person name="Bhonagiri V."/>
            <person name="Nash W.E."/>
            <person name="Mardis E.R."/>
            <person name="Wilson R.K."/>
        </authorList>
    </citation>
    <scope>NUCLEOTIDE SEQUENCE [LARGE SCALE GENOMIC DNA]</scope>
    <source>
        <strain evidence="6 7">ATCC 29149</strain>
    </source>
</reference>
<protein>
    <submittedName>
        <fullName evidence="6">Cyclic nucleotide-binding domain protein</fullName>
    </submittedName>
</protein>
<keyword evidence="1" id="KW-0805">Transcription regulation</keyword>
<dbReference type="GO" id="GO:0003700">
    <property type="term" value="F:DNA-binding transcription factor activity"/>
    <property type="evidence" value="ECO:0007669"/>
    <property type="project" value="TreeGrafter"/>
</dbReference>
<comment type="caution">
    <text evidence="6">The sequence shown here is derived from an EMBL/GenBank/DDBJ whole genome shotgun (WGS) entry which is preliminary data.</text>
</comment>
<evidence type="ECO:0000313" key="7">
    <source>
        <dbReference type="Proteomes" id="UP000004410"/>
    </source>
</evidence>
<feature type="domain" description="HTH crp-type" evidence="5">
    <location>
        <begin position="152"/>
        <end position="218"/>
    </location>
</feature>
<dbReference type="Gene3D" id="1.10.10.10">
    <property type="entry name" value="Winged helix-like DNA-binding domain superfamily/Winged helix DNA-binding domain"/>
    <property type="match status" value="1"/>
</dbReference>
<dbReference type="Pfam" id="PF13545">
    <property type="entry name" value="HTH_Crp_2"/>
    <property type="match status" value="1"/>
</dbReference>
<dbReference type="InterPro" id="IPR012318">
    <property type="entry name" value="HTH_CRP"/>
</dbReference>
<dbReference type="InterPro" id="IPR050397">
    <property type="entry name" value="Env_Response_Regulators"/>
</dbReference>